<proteinExistence type="predicted"/>
<feature type="compositionally biased region" description="Low complexity" evidence="1">
    <location>
        <begin position="99"/>
        <end position="109"/>
    </location>
</feature>
<reference evidence="2" key="2">
    <citation type="submission" date="2017-06" db="EMBL/GenBank/DDBJ databases">
        <title>WGS assembly of Brachypodium distachyon.</title>
        <authorList>
            <consortium name="The International Brachypodium Initiative"/>
            <person name="Lucas S."/>
            <person name="Harmon-Smith M."/>
            <person name="Lail K."/>
            <person name="Tice H."/>
            <person name="Grimwood J."/>
            <person name="Bruce D."/>
            <person name="Barry K."/>
            <person name="Shu S."/>
            <person name="Lindquist E."/>
            <person name="Wang M."/>
            <person name="Pitluck S."/>
            <person name="Vogel J.P."/>
            <person name="Garvin D.F."/>
            <person name="Mockler T.C."/>
            <person name="Schmutz J."/>
            <person name="Rokhsar D."/>
            <person name="Bevan M.W."/>
        </authorList>
    </citation>
    <scope>NUCLEOTIDE SEQUENCE</scope>
    <source>
        <strain evidence="2">Bd21</strain>
    </source>
</reference>
<sequence length="120" mass="12787">MELLGLAGEEEGKEERRNREKGKRARLPPVGTLSPIPSWRFCRRSFAREAADPMCGAPVLAAASPNPLNSGRRILRGCGLPLGATGIIGSVKFVFSKRPSPSKIRSPAPTTKILARAGAP</sequence>
<reference evidence="3" key="3">
    <citation type="submission" date="2018-08" db="UniProtKB">
        <authorList>
            <consortium name="EnsemblPlants"/>
        </authorList>
    </citation>
    <scope>IDENTIFICATION</scope>
    <source>
        <strain evidence="3">cv. Bd21</strain>
    </source>
</reference>
<dbReference type="Proteomes" id="UP000008810">
    <property type="component" value="Chromosome 3"/>
</dbReference>
<dbReference type="EMBL" id="CM000882">
    <property type="protein sequence ID" value="PNT67479.1"/>
    <property type="molecule type" value="Genomic_DNA"/>
</dbReference>
<evidence type="ECO:0000313" key="2">
    <source>
        <dbReference type="EMBL" id="PNT67479.1"/>
    </source>
</evidence>
<gene>
    <name evidence="2" type="ORF">BRADI_3g27825v3</name>
</gene>
<dbReference type="AlphaFoldDB" id="A0A2K2CZM0"/>
<keyword evidence="4" id="KW-1185">Reference proteome</keyword>
<dbReference type="EnsemblPlants" id="PNT67479">
    <property type="protein sequence ID" value="PNT67479"/>
    <property type="gene ID" value="BRADI_3g27825v3"/>
</dbReference>
<feature type="region of interest" description="Disordered" evidence="1">
    <location>
        <begin position="1"/>
        <end position="31"/>
    </location>
</feature>
<feature type="region of interest" description="Disordered" evidence="1">
    <location>
        <begin position="99"/>
        <end position="120"/>
    </location>
</feature>
<organism evidence="2">
    <name type="scientific">Brachypodium distachyon</name>
    <name type="common">Purple false brome</name>
    <name type="synonym">Trachynia distachya</name>
    <dbReference type="NCBI Taxonomy" id="15368"/>
    <lineage>
        <taxon>Eukaryota</taxon>
        <taxon>Viridiplantae</taxon>
        <taxon>Streptophyta</taxon>
        <taxon>Embryophyta</taxon>
        <taxon>Tracheophyta</taxon>
        <taxon>Spermatophyta</taxon>
        <taxon>Magnoliopsida</taxon>
        <taxon>Liliopsida</taxon>
        <taxon>Poales</taxon>
        <taxon>Poaceae</taxon>
        <taxon>BOP clade</taxon>
        <taxon>Pooideae</taxon>
        <taxon>Stipodae</taxon>
        <taxon>Brachypodieae</taxon>
        <taxon>Brachypodium</taxon>
    </lineage>
</organism>
<evidence type="ECO:0000313" key="3">
    <source>
        <dbReference type="EnsemblPlants" id="PNT67479"/>
    </source>
</evidence>
<evidence type="ECO:0000256" key="1">
    <source>
        <dbReference type="SAM" id="MobiDB-lite"/>
    </source>
</evidence>
<dbReference type="Gramene" id="PNT67479">
    <property type="protein sequence ID" value="PNT67479"/>
    <property type="gene ID" value="BRADI_3g27825v3"/>
</dbReference>
<evidence type="ECO:0000313" key="4">
    <source>
        <dbReference type="Proteomes" id="UP000008810"/>
    </source>
</evidence>
<dbReference type="InParanoid" id="A0A2K2CZM0"/>
<accession>A0A2K2CZM0</accession>
<reference evidence="2 3" key="1">
    <citation type="journal article" date="2010" name="Nature">
        <title>Genome sequencing and analysis of the model grass Brachypodium distachyon.</title>
        <authorList>
            <consortium name="International Brachypodium Initiative"/>
        </authorList>
    </citation>
    <scope>NUCLEOTIDE SEQUENCE [LARGE SCALE GENOMIC DNA]</scope>
    <source>
        <strain evidence="2 3">Bd21</strain>
    </source>
</reference>
<protein>
    <submittedName>
        <fullName evidence="2 3">Uncharacterized protein</fullName>
    </submittedName>
</protein>
<name>A0A2K2CZM0_BRADI</name>